<dbReference type="InterPro" id="IPR036942">
    <property type="entry name" value="Beta-barrel_TonB_sf"/>
</dbReference>
<dbReference type="PANTHER" id="PTHR30069">
    <property type="entry name" value="TONB-DEPENDENT OUTER MEMBRANE RECEPTOR"/>
    <property type="match status" value="1"/>
</dbReference>
<evidence type="ECO:0000256" key="8">
    <source>
        <dbReference type="PROSITE-ProRule" id="PRU01360"/>
    </source>
</evidence>
<dbReference type="PANTHER" id="PTHR30069:SF49">
    <property type="entry name" value="OUTER MEMBRANE PROTEIN C"/>
    <property type="match status" value="1"/>
</dbReference>
<keyword evidence="14" id="KW-1185">Reference proteome</keyword>
<dbReference type="Pfam" id="PF00593">
    <property type="entry name" value="TonB_dep_Rec_b-barrel"/>
    <property type="match status" value="1"/>
</dbReference>
<keyword evidence="4 8" id="KW-0812">Transmembrane</keyword>
<dbReference type="GO" id="GO:0015344">
    <property type="term" value="F:siderophore uptake transmembrane transporter activity"/>
    <property type="evidence" value="ECO:0007669"/>
    <property type="project" value="TreeGrafter"/>
</dbReference>
<keyword evidence="13" id="KW-0675">Receptor</keyword>
<dbReference type="GO" id="GO:0044718">
    <property type="term" value="P:siderophore transmembrane transport"/>
    <property type="evidence" value="ECO:0007669"/>
    <property type="project" value="TreeGrafter"/>
</dbReference>
<feature type="chain" id="PRO_5043851465" evidence="10">
    <location>
        <begin position="22"/>
        <end position="683"/>
    </location>
</feature>
<dbReference type="InterPro" id="IPR012910">
    <property type="entry name" value="Plug_dom"/>
</dbReference>
<evidence type="ECO:0000256" key="5">
    <source>
        <dbReference type="ARBA" id="ARBA00023077"/>
    </source>
</evidence>
<evidence type="ECO:0000313" key="13">
    <source>
        <dbReference type="EMBL" id="XBS19941.1"/>
    </source>
</evidence>
<reference evidence="13 14" key="1">
    <citation type="journal article" date="2024" name="Microbiology">
        <title>Methylomarinum rosea sp. nov., a novel halophilic methanotrophic bacterium from the hypersaline Lake Elton.</title>
        <authorList>
            <person name="Suleimanov R.Z."/>
            <person name="Oshkin I.Y."/>
            <person name="Danilova O.V."/>
            <person name="Suzina N.E."/>
            <person name="Dedysh S.N."/>
        </authorList>
    </citation>
    <scope>NUCLEOTIDE SEQUENCE [LARGE SCALE GENOMIC DNA]</scope>
    <source>
        <strain evidence="13 14">Ch1-1</strain>
    </source>
</reference>
<protein>
    <submittedName>
        <fullName evidence="13">TonB-dependent receptor</fullName>
    </submittedName>
</protein>
<comment type="similarity">
    <text evidence="8 9">Belongs to the TonB-dependent receptor family.</text>
</comment>
<name>A0AAU7NTJ8_9GAMM</name>
<evidence type="ECO:0000256" key="2">
    <source>
        <dbReference type="ARBA" id="ARBA00022448"/>
    </source>
</evidence>
<dbReference type="EMBL" id="CP157743">
    <property type="protein sequence ID" value="XBS19941.1"/>
    <property type="molecule type" value="Genomic_DNA"/>
</dbReference>
<evidence type="ECO:0000256" key="7">
    <source>
        <dbReference type="ARBA" id="ARBA00023237"/>
    </source>
</evidence>
<dbReference type="InterPro" id="IPR000531">
    <property type="entry name" value="Beta-barrel_TonB"/>
</dbReference>
<dbReference type="KEGG" id="mech:Q9L42_016520"/>
<dbReference type="AlphaFoldDB" id="A0AAU7NTJ8"/>
<evidence type="ECO:0000259" key="12">
    <source>
        <dbReference type="Pfam" id="PF07715"/>
    </source>
</evidence>
<dbReference type="Proteomes" id="UP001225378">
    <property type="component" value="Chromosome"/>
</dbReference>
<feature type="signal peptide" evidence="10">
    <location>
        <begin position="1"/>
        <end position="21"/>
    </location>
</feature>
<dbReference type="PROSITE" id="PS52016">
    <property type="entry name" value="TONB_DEPENDENT_REC_3"/>
    <property type="match status" value="1"/>
</dbReference>
<accession>A0AAU7NTJ8</accession>
<comment type="subcellular location">
    <subcellularLocation>
        <location evidence="1 8">Cell outer membrane</location>
        <topology evidence="1 8">Multi-pass membrane protein</topology>
    </subcellularLocation>
</comment>
<keyword evidence="6 8" id="KW-0472">Membrane</keyword>
<organism evidence="13 14">
    <name type="scientific">Methylomarinum roseum</name>
    <dbReference type="NCBI Taxonomy" id="3067653"/>
    <lineage>
        <taxon>Bacteria</taxon>
        <taxon>Pseudomonadati</taxon>
        <taxon>Pseudomonadota</taxon>
        <taxon>Gammaproteobacteria</taxon>
        <taxon>Methylococcales</taxon>
        <taxon>Methylococcaceae</taxon>
        <taxon>Methylomarinum</taxon>
    </lineage>
</organism>
<dbReference type="Gene3D" id="2.40.170.20">
    <property type="entry name" value="TonB-dependent receptor, beta-barrel domain"/>
    <property type="match status" value="1"/>
</dbReference>
<evidence type="ECO:0000256" key="9">
    <source>
        <dbReference type="RuleBase" id="RU003357"/>
    </source>
</evidence>
<evidence type="ECO:0000256" key="6">
    <source>
        <dbReference type="ARBA" id="ARBA00023136"/>
    </source>
</evidence>
<feature type="domain" description="TonB-dependent receptor-like beta-barrel" evidence="11">
    <location>
        <begin position="201"/>
        <end position="643"/>
    </location>
</feature>
<proteinExistence type="inferred from homology"/>
<keyword evidence="5 9" id="KW-0798">TonB box</keyword>
<gene>
    <name evidence="13" type="ORF">Q9L42_016520</name>
</gene>
<evidence type="ECO:0000259" key="11">
    <source>
        <dbReference type="Pfam" id="PF00593"/>
    </source>
</evidence>
<dbReference type="GO" id="GO:0009279">
    <property type="term" value="C:cell outer membrane"/>
    <property type="evidence" value="ECO:0007669"/>
    <property type="project" value="UniProtKB-SubCell"/>
</dbReference>
<evidence type="ECO:0000256" key="3">
    <source>
        <dbReference type="ARBA" id="ARBA00022452"/>
    </source>
</evidence>
<evidence type="ECO:0000256" key="1">
    <source>
        <dbReference type="ARBA" id="ARBA00004571"/>
    </source>
</evidence>
<keyword evidence="3 8" id="KW-1134">Transmembrane beta strand</keyword>
<keyword evidence="2 8" id="KW-0813">Transport</keyword>
<feature type="domain" description="TonB-dependent receptor plug" evidence="12">
    <location>
        <begin position="48"/>
        <end position="136"/>
    </location>
</feature>
<keyword evidence="10" id="KW-0732">Signal</keyword>
<evidence type="ECO:0000313" key="14">
    <source>
        <dbReference type="Proteomes" id="UP001225378"/>
    </source>
</evidence>
<dbReference type="InterPro" id="IPR039426">
    <property type="entry name" value="TonB-dep_rcpt-like"/>
</dbReference>
<dbReference type="RefSeq" id="WP_305907321.1">
    <property type="nucleotide sequence ID" value="NZ_CP157743.1"/>
</dbReference>
<dbReference type="SUPFAM" id="SSF56935">
    <property type="entry name" value="Porins"/>
    <property type="match status" value="1"/>
</dbReference>
<keyword evidence="7 8" id="KW-0998">Cell outer membrane</keyword>
<sequence>MKTKISLAVASALAIPLQASAEHQELPTIVVEGTYERPGTFSTAPDSSGLKDTASLLERVPGANVNRNGPLTGIAAYRGMYGNRINISVDGSNMKEVGPNSMDPPLSHIPAALTGSLKVHRGIAPVSSGIDTIGGAMKVESRKGDFAEGDGIETNGVASMGFSSVEDGHYGVLLGSVANKNHKAYLSGSQEMGNDYRIKNNQEQAPTEYDRNAFTAGYGYQRDGHELGINYSNNDTGHTGTPSLPMDIIYVRGGLYDANYSWDMGNGSRLKTNVYYQKMRHLMDNFTLRKSIRPMSVMMDMQTRAEVEAGGIDLAYSFGLFDGELTIGANGDQSNHDATMDNITAGWQANFFNDVERDRYSAFAEWTGEIADKLELELGARYTHTWTNAGDITGPAAGVVNQFNSSERTRNFNDVDLTAIFRYAMSSRLDLEVGFARKNRAPTYQELYLALPSEATGGLADGKTYVGDLDLEHETAYQFELGVDWHTAKAYVSPRAFYHYVDDYIQGDATARAQQLRAMTGRADLLQFANIEAQLFGVDVEAGYEIDENWRLDGGLNYVRGMRINSPTGDDDLYRIAPLNGRTQLTYQHSDWMGSIEGVFVADQGDVAGYNDELKTKGYMLMNLRGQYKPYKGIVIGAGIENVLDTKHFDHLNGLDRINSTATDPVRVASQGRNVYATLSYKW</sequence>
<dbReference type="InterPro" id="IPR037066">
    <property type="entry name" value="Plug_dom_sf"/>
</dbReference>
<evidence type="ECO:0000256" key="4">
    <source>
        <dbReference type="ARBA" id="ARBA00022692"/>
    </source>
</evidence>
<dbReference type="Gene3D" id="2.170.130.10">
    <property type="entry name" value="TonB-dependent receptor, plug domain"/>
    <property type="match status" value="1"/>
</dbReference>
<evidence type="ECO:0000256" key="10">
    <source>
        <dbReference type="SAM" id="SignalP"/>
    </source>
</evidence>
<dbReference type="Pfam" id="PF07715">
    <property type="entry name" value="Plug"/>
    <property type="match status" value="1"/>
</dbReference>